<name>A0A859FB48_9BACI</name>
<dbReference type="PANTHER" id="PTHR36178:SF1">
    <property type="entry name" value="SODIUM_GLUTAMATE SYMPORTER"/>
    <property type="match status" value="1"/>
</dbReference>
<feature type="transmembrane region" description="Helical" evidence="1">
    <location>
        <begin position="447"/>
        <end position="467"/>
    </location>
</feature>
<dbReference type="GO" id="GO:0015813">
    <property type="term" value="P:L-glutamate transmembrane transport"/>
    <property type="evidence" value="ECO:0007669"/>
    <property type="project" value="InterPro"/>
</dbReference>
<feature type="transmembrane region" description="Helical" evidence="1">
    <location>
        <begin position="6"/>
        <end position="26"/>
    </location>
</feature>
<dbReference type="GO" id="GO:0016020">
    <property type="term" value="C:membrane"/>
    <property type="evidence" value="ECO:0007669"/>
    <property type="project" value="InterPro"/>
</dbReference>
<feature type="transmembrane region" description="Helical" evidence="1">
    <location>
        <begin position="180"/>
        <end position="204"/>
    </location>
</feature>
<evidence type="ECO:0000313" key="3">
    <source>
        <dbReference type="Proteomes" id="UP000318138"/>
    </source>
</evidence>
<feature type="transmembrane region" description="Helical" evidence="1">
    <location>
        <begin position="284"/>
        <end position="305"/>
    </location>
</feature>
<feature type="transmembrane region" description="Helical" evidence="1">
    <location>
        <begin position="351"/>
        <end position="370"/>
    </location>
</feature>
<keyword evidence="1" id="KW-0812">Transmembrane</keyword>
<sequence>MTANEIGFSFIIIGLFLIIGKWIRVFSPFLQKLFLPSSIIAGVIALLVGPEVLGRIIGAVVSPDHALADGLFPSFMFDVWATLPGLFINVVFASLFLGTSIPNLKKVWNIGGPQIAMGQMVSWGQYVVGMLLVLLILAPFFGTNPLAGALIEISFVGGHGTAAGLGDTFGDLGFAEGYDLALGLATVGILSGVIIGIILINIGVRRGNAKHVENAATFSDQGRTGIVELDNRDASAEMTTRPESVDPFSLHLAYVGFAIGLGWVLLEGFVWLEAVTYGPATDVYLFEYVPLFPFAMIGGIIVQLLSDKYDRFRVIDRKTVNRISGLSLDVLIVSALATISIAVIGDNLVPFLALAAIGIGWNVFAFLYLAPKMIPSHWFERGLGDFGQATGIAATGLLLMKVADPNNETPALEGFGYKQVLFEPFVGGGLVTAAAMPLIFQFGPIPFLIGSTLMTLFFLFFGIFYFGRKKGEGVA</sequence>
<dbReference type="InterPro" id="IPR004445">
    <property type="entry name" value="GltS"/>
</dbReference>
<feature type="transmembrane region" description="Helical" evidence="1">
    <location>
        <begin position="77"/>
        <end position="99"/>
    </location>
</feature>
<evidence type="ECO:0000256" key="1">
    <source>
        <dbReference type="SAM" id="Phobius"/>
    </source>
</evidence>
<protein>
    <submittedName>
        <fullName evidence="2">Sodium:glutamate symporter</fullName>
    </submittedName>
</protein>
<dbReference type="AlphaFoldDB" id="A0A859FB48"/>
<accession>A0A859FB48</accession>
<keyword evidence="3" id="KW-1185">Reference proteome</keyword>
<dbReference type="Pfam" id="PF03616">
    <property type="entry name" value="Glt_symporter"/>
    <property type="match status" value="1"/>
</dbReference>
<feature type="transmembrane region" description="Helical" evidence="1">
    <location>
        <begin position="326"/>
        <end position="345"/>
    </location>
</feature>
<organism evidence="2 3">
    <name type="scientific">Paenalkalicoccus suaedae</name>
    <dbReference type="NCBI Taxonomy" id="2592382"/>
    <lineage>
        <taxon>Bacteria</taxon>
        <taxon>Bacillati</taxon>
        <taxon>Bacillota</taxon>
        <taxon>Bacilli</taxon>
        <taxon>Bacillales</taxon>
        <taxon>Bacillaceae</taxon>
        <taxon>Paenalkalicoccus</taxon>
    </lineage>
</organism>
<dbReference type="PANTHER" id="PTHR36178">
    <property type="entry name" value="SLR0625 PROTEIN"/>
    <property type="match status" value="1"/>
</dbReference>
<reference evidence="3" key="1">
    <citation type="submission" date="2019-07" db="EMBL/GenBank/DDBJ databases">
        <title>Bacillus alkalisoli sp. nov. isolated from saline soil.</title>
        <authorList>
            <person name="Sun J.-Q."/>
            <person name="Xu L."/>
        </authorList>
    </citation>
    <scope>NUCLEOTIDE SEQUENCE [LARGE SCALE GENOMIC DNA]</scope>
    <source>
        <strain evidence="3">M4U3P1</strain>
    </source>
</reference>
<proteinExistence type="predicted"/>
<dbReference type="GO" id="GO:0015501">
    <property type="term" value="F:glutamate:sodium symporter activity"/>
    <property type="evidence" value="ECO:0007669"/>
    <property type="project" value="InterPro"/>
</dbReference>
<feature type="transmembrane region" description="Helical" evidence="1">
    <location>
        <begin position="248"/>
        <end position="272"/>
    </location>
</feature>
<gene>
    <name evidence="2" type="ORF">FLK61_24880</name>
</gene>
<dbReference type="EMBL" id="CP041372">
    <property type="protein sequence ID" value="QKS70012.1"/>
    <property type="molecule type" value="Genomic_DNA"/>
</dbReference>
<dbReference type="RefSeq" id="WP_176008056.1">
    <property type="nucleotide sequence ID" value="NZ_CP041372.2"/>
</dbReference>
<evidence type="ECO:0000313" key="2">
    <source>
        <dbReference type="EMBL" id="QKS70012.1"/>
    </source>
</evidence>
<keyword evidence="1" id="KW-0472">Membrane</keyword>
<feature type="transmembrane region" description="Helical" evidence="1">
    <location>
        <begin position="420"/>
        <end position="440"/>
    </location>
</feature>
<feature type="transmembrane region" description="Helical" evidence="1">
    <location>
        <begin position="120"/>
        <end position="141"/>
    </location>
</feature>
<keyword evidence="1" id="KW-1133">Transmembrane helix</keyword>
<dbReference type="KEGG" id="psua:FLK61_24880"/>
<dbReference type="Proteomes" id="UP000318138">
    <property type="component" value="Chromosome"/>
</dbReference>